<comment type="caution">
    <text evidence="1">The sequence shown here is derived from an EMBL/GenBank/DDBJ whole genome shotgun (WGS) entry which is preliminary data.</text>
</comment>
<sequence>MLLPPHPSPATSLASPVAPAVDITRRFVRVTAERGAFVEFDFAIGWPELSVELVLPRAAFEEFCARNAVTFLEPKPDEPTPQDDEET</sequence>
<dbReference type="Pfam" id="PF06099">
    <property type="entry name" value="Phenol_hyd_sub"/>
    <property type="match status" value="1"/>
</dbReference>
<keyword evidence="2" id="KW-1185">Reference proteome</keyword>
<name>A0A554W9Y8_9BURK</name>
<proteinExistence type="predicted"/>
<evidence type="ECO:0000313" key="1">
    <source>
        <dbReference type="EMBL" id="TSE20386.1"/>
    </source>
</evidence>
<protein>
    <submittedName>
        <fullName evidence="1">Phenol hydroxylase subunit</fullName>
    </submittedName>
</protein>
<dbReference type="AlphaFoldDB" id="A0A554W9Y8"/>
<gene>
    <name evidence="1" type="ORF">Taqua_02410</name>
</gene>
<evidence type="ECO:0000313" key="2">
    <source>
        <dbReference type="Proteomes" id="UP000318554"/>
    </source>
</evidence>
<organism evidence="1 2">
    <name type="scientific">Tepidimonas aquatica</name>
    <dbReference type="NCBI Taxonomy" id="247482"/>
    <lineage>
        <taxon>Bacteria</taxon>
        <taxon>Pseudomonadati</taxon>
        <taxon>Pseudomonadota</taxon>
        <taxon>Betaproteobacteria</taxon>
        <taxon>Burkholderiales</taxon>
        <taxon>Tepidimonas</taxon>
    </lineage>
</organism>
<dbReference type="Proteomes" id="UP000318554">
    <property type="component" value="Unassembled WGS sequence"/>
</dbReference>
<dbReference type="OrthoDB" id="8564678at2"/>
<dbReference type="EMBL" id="VJNA01000043">
    <property type="protein sequence ID" value="TSE20386.1"/>
    <property type="molecule type" value="Genomic_DNA"/>
</dbReference>
<reference evidence="1 2" key="1">
    <citation type="submission" date="2019-07" db="EMBL/GenBank/DDBJ databases">
        <title>Tepidimonas aquatica CLN-1 draft genome.</title>
        <authorList>
            <person name="Da Costa M.S."/>
            <person name="Froufe H.J.C."/>
            <person name="Egas C."/>
            <person name="Albuquerque L."/>
        </authorList>
    </citation>
    <scope>NUCLEOTIDE SEQUENCE [LARGE SCALE GENOMIC DNA]</scope>
    <source>
        <strain evidence="1 2">CLN-1</strain>
    </source>
</reference>
<dbReference type="InterPro" id="IPR010353">
    <property type="entry name" value="DmpK"/>
</dbReference>
<accession>A0A554W9Y8</accession>